<dbReference type="Pfam" id="PF00320">
    <property type="entry name" value="GATA"/>
    <property type="match status" value="1"/>
</dbReference>
<evidence type="ECO:0000256" key="1">
    <source>
        <dbReference type="ARBA" id="ARBA00022723"/>
    </source>
</evidence>
<dbReference type="RefSeq" id="XP_003688519.1">
    <property type="nucleotide sequence ID" value="XM_003688471.1"/>
</dbReference>
<gene>
    <name evidence="6" type="primary">TPHA0O01160</name>
    <name evidence="6" type="ordered locus">TPHA_0O01160</name>
</gene>
<reference evidence="6 7" key="1">
    <citation type="journal article" date="2011" name="Proc. Natl. Acad. Sci. U.S.A.">
        <title>Evolutionary erosion of yeast sex chromosomes by mating-type switching accidents.</title>
        <authorList>
            <person name="Gordon J.L."/>
            <person name="Armisen D."/>
            <person name="Proux-Wera E."/>
            <person name="Oheigeartaigh S.S."/>
            <person name="Byrne K.P."/>
            <person name="Wolfe K.H."/>
        </authorList>
    </citation>
    <scope>NUCLEOTIDE SEQUENCE [LARGE SCALE GENOMIC DNA]</scope>
    <source>
        <strain evidence="7">ATCC 24235 / CBS 4417 / NBRC 1672 / NRRL Y-8282 / UCD 70-5</strain>
    </source>
</reference>
<keyword evidence="3" id="KW-0862">Zinc</keyword>
<dbReference type="EMBL" id="HE612870">
    <property type="protein sequence ID" value="CCE66085.1"/>
    <property type="molecule type" value="Genomic_DNA"/>
</dbReference>
<dbReference type="GO" id="GO:0043565">
    <property type="term" value="F:sequence-specific DNA binding"/>
    <property type="evidence" value="ECO:0007669"/>
    <property type="project" value="InterPro"/>
</dbReference>
<dbReference type="KEGG" id="tpf:TPHA_0O01160"/>
<dbReference type="PANTHER" id="PTHR45658">
    <property type="entry name" value="GATA TRANSCRIPTION FACTOR"/>
    <property type="match status" value="1"/>
</dbReference>
<dbReference type="PROSITE" id="PS50114">
    <property type="entry name" value="GATA_ZN_FINGER_2"/>
    <property type="match status" value="1"/>
</dbReference>
<evidence type="ECO:0000256" key="4">
    <source>
        <dbReference type="PROSITE-ProRule" id="PRU00094"/>
    </source>
</evidence>
<evidence type="ECO:0000313" key="7">
    <source>
        <dbReference type="Proteomes" id="UP000005666"/>
    </source>
</evidence>
<dbReference type="SMART" id="SM00401">
    <property type="entry name" value="ZnF_GATA"/>
    <property type="match status" value="1"/>
</dbReference>
<dbReference type="GO" id="GO:0008270">
    <property type="term" value="F:zinc ion binding"/>
    <property type="evidence" value="ECO:0007669"/>
    <property type="project" value="UniProtKB-KW"/>
</dbReference>
<dbReference type="OrthoDB" id="2162994at2759"/>
<name>G8C1Q7_TETPH</name>
<dbReference type="InterPro" id="IPR013088">
    <property type="entry name" value="Znf_NHR/GATA"/>
</dbReference>
<dbReference type="Proteomes" id="UP000005666">
    <property type="component" value="Chromosome 15"/>
</dbReference>
<dbReference type="HOGENOM" id="CLU_1349706_0_0_1"/>
<evidence type="ECO:0000313" key="6">
    <source>
        <dbReference type="EMBL" id="CCE66085.1"/>
    </source>
</evidence>
<dbReference type="CDD" id="cd00202">
    <property type="entry name" value="ZnF_GATA"/>
    <property type="match status" value="1"/>
</dbReference>
<dbReference type="InterPro" id="IPR000679">
    <property type="entry name" value="Znf_GATA"/>
</dbReference>
<dbReference type="STRING" id="1071381.G8C1Q7"/>
<dbReference type="GeneID" id="11530562"/>
<sequence>MNIDQLTNPEPLPTSNLKLDDTTSIEYNKVKLKELELTAVQALVLLDGFKISKAKLRTLAEFPLKQNVCNGILPYPNKNTNTNYARIRINETTSLNVSTASTKVQKSPRVSKKKGIPSKSNKNRNYNGGCVHCGVTETVEWRKGPQGNHTLCNSCGLFYRRLLGFTSYDETIMIFKERYKNNPTDRRIPVHIRRKSKNVRFQN</sequence>
<dbReference type="InterPro" id="IPR051140">
    <property type="entry name" value="GATA_TF"/>
</dbReference>
<evidence type="ECO:0000259" key="5">
    <source>
        <dbReference type="PROSITE" id="PS50114"/>
    </source>
</evidence>
<dbReference type="PROSITE" id="PS00344">
    <property type="entry name" value="GATA_ZN_FINGER_1"/>
    <property type="match status" value="1"/>
</dbReference>
<dbReference type="AlphaFoldDB" id="G8C1Q7"/>
<dbReference type="Gene3D" id="3.30.50.10">
    <property type="entry name" value="Erythroid Transcription Factor GATA-1, subunit A"/>
    <property type="match status" value="1"/>
</dbReference>
<keyword evidence="2 4" id="KW-0863">Zinc-finger</keyword>
<accession>G8C1Q7</accession>
<evidence type="ECO:0000256" key="2">
    <source>
        <dbReference type="ARBA" id="ARBA00022771"/>
    </source>
</evidence>
<evidence type="ECO:0000256" key="3">
    <source>
        <dbReference type="ARBA" id="ARBA00022833"/>
    </source>
</evidence>
<keyword evidence="7" id="KW-1185">Reference proteome</keyword>
<organism evidence="6 7">
    <name type="scientific">Tetrapisispora phaffii (strain ATCC 24235 / CBS 4417 / NBRC 1672 / NRRL Y-8282 / UCD 70-5)</name>
    <name type="common">Yeast</name>
    <name type="synonym">Fabospora phaffii</name>
    <dbReference type="NCBI Taxonomy" id="1071381"/>
    <lineage>
        <taxon>Eukaryota</taxon>
        <taxon>Fungi</taxon>
        <taxon>Dikarya</taxon>
        <taxon>Ascomycota</taxon>
        <taxon>Saccharomycotina</taxon>
        <taxon>Saccharomycetes</taxon>
        <taxon>Saccharomycetales</taxon>
        <taxon>Saccharomycetaceae</taxon>
        <taxon>Tetrapisispora</taxon>
    </lineage>
</organism>
<keyword evidence="1" id="KW-0479">Metal-binding</keyword>
<dbReference type="GO" id="GO:0006355">
    <property type="term" value="P:regulation of DNA-templated transcription"/>
    <property type="evidence" value="ECO:0007669"/>
    <property type="project" value="InterPro"/>
</dbReference>
<feature type="domain" description="GATA-type" evidence="5">
    <location>
        <begin position="124"/>
        <end position="160"/>
    </location>
</feature>
<dbReference type="SUPFAM" id="SSF57716">
    <property type="entry name" value="Glucocorticoid receptor-like (DNA-binding domain)"/>
    <property type="match status" value="1"/>
</dbReference>
<dbReference type="eggNOG" id="KOG1601">
    <property type="taxonomic scope" value="Eukaryota"/>
</dbReference>
<proteinExistence type="predicted"/>
<protein>
    <recommendedName>
        <fullName evidence="5">GATA-type domain-containing protein</fullName>
    </recommendedName>
</protein>